<dbReference type="InterPro" id="IPR042188">
    <property type="entry name" value="MmgE/PrpD_sf_2"/>
</dbReference>
<dbReference type="InterPro" id="IPR045337">
    <property type="entry name" value="MmgE_PrpD_C"/>
</dbReference>
<dbReference type="Gene3D" id="3.30.1330.120">
    <property type="entry name" value="2-methylcitrate dehydratase PrpD"/>
    <property type="match status" value="1"/>
</dbReference>
<gene>
    <name evidence="5" type="ORF">P3W85_05370</name>
</gene>
<dbReference type="InterPro" id="IPR042183">
    <property type="entry name" value="MmgE/PrpD_sf_1"/>
</dbReference>
<dbReference type="Pfam" id="PF19305">
    <property type="entry name" value="MmgE_PrpD_C"/>
    <property type="match status" value="1"/>
</dbReference>
<evidence type="ECO:0000313" key="5">
    <source>
        <dbReference type="EMBL" id="MDF3832376.1"/>
    </source>
</evidence>
<dbReference type="InterPro" id="IPR036148">
    <property type="entry name" value="MmgE/PrpD_sf"/>
</dbReference>
<comment type="similarity">
    <text evidence="1">Belongs to the PrpD family.</text>
</comment>
<dbReference type="EMBL" id="JARJLM010000092">
    <property type="protein sequence ID" value="MDF3832376.1"/>
    <property type="molecule type" value="Genomic_DNA"/>
</dbReference>
<name>A0ABT6AKQ8_9BURK</name>
<dbReference type="Gene3D" id="1.10.4100.10">
    <property type="entry name" value="2-methylcitrate dehydratase PrpD"/>
    <property type="match status" value="1"/>
</dbReference>
<comment type="caution">
    <text evidence="5">The sequence shown here is derived from an EMBL/GenBank/DDBJ whole genome shotgun (WGS) entry which is preliminary data.</text>
</comment>
<proteinExistence type="inferred from homology"/>
<dbReference type="Pfam" id="PF03972">
    <property type="entry name" value="MmgE_PrpD_N"/>
    <property type="match status" value="1"/>
</dbReference>
<reference evidence="5 6" key="1">
    <citation type="submission" date="2023-03" db="EMBL/GenBank/DDBJ databases">
        <title>Draft assemblies of triclosan tolerant bacteria isolated from returned activated sludge.</title>
        <authorList>
            <person name="Van Hamelsveld S."/>
        </authorList>
    </citation>
    <scope>NUCLEOTIDE SEQUENCE [LARGE SCALE GENOMIC DNA]</scope>
    <source>
        <strain evidence="5 6">GW210010_S58</strain>
    </source>
</reference>
<dbReference type="InterPro" id="IPR045336">
    <property type="entry name" value="MmgE_PrpD_N"/>
</dbReference>
<evidence type="ECO:0000256" key="2">
    <source>
        <dbReference type="SAM" id="MobiDB-lite"/>
    </source>
</evidence>
<dbReference type="InterPro" id="IPR005656">
    <property type="entry name" value="MmgE_PrpD"/>
</dbReference>
<dbReference type="PANTHER" id="PTHR16943:SF8">
    <property type="entry name" value="2-METHYLCITRATE DEHYDRATASE"/>
    <property type="match status" value="1"/>
</dbReference>
<feature type="domain" description="MmgE/PrpD C-terminal" evidence="4">
    <location>
        <begin position="276"/>
        <end position="436"/>
    </location>
</feature>
<evidence type="ECO:0000259" key="3">
    <source>
        <dbReference type="Pfam" id="PF03972"/>
    </source>
</evidence>
<sequence length="467" mass="49822">MTSITTDAMFVDRLHARAAQCRFDNLPDAVVTQAKLCILDTIGCIVAGMQADESRLVARWSGAPTQGDDHASVLIHGRKMPIAAAVIANGYAGDILELNDLIGGHASIGCVTAAVATAETVGASGRQLIEAVVRAIELTSAVYAAVYPSLKPYSEVGLTPVGLPSSVGAAAAVAHLRGLNEEQTRHALVISGALAGWCPAEVIFRQGGTVKPILFGAQPAATAVTAVQYASHGMTGPLRLFDGDLGYFSTVSTNGHQNARVALETWALLAPRRKLHACCGYIHSAVDALVALRRDWQGGLAGCDIEVRLPAYVHEAVVKAETPRTANEARFDIRYCLALAACGFDVILPGHSLDHHEYLNRPDVRAVMPNIRVTADSSLHHYERSHVSIRRRHTDQSQTLYQDAPRGAPSNPLSPSDLVEKFVALVSWCISRDSALAYAKRVLALEDEPGIDWLASALQENQGAHCA</sequence>
<evidence type="ECO:0000256" key="1">
    <source>
        <dbReference type="ARBA" id="ARBA00006174"/>
    </source>
</evidence>
<feature type="domain" description="MmgE/PrpD N-terminal" evidence="3">
    <location>
        <begin position="17"/>
        <end position="254"/>
    </location>
</feature>
<accession>A0ABT6AKQ8</accession>
<dbReference type="SUPFAM" id="SSF103378">
    <property type="entry name" value="2-methylcitrate dehydratase PrpD"/>
    <property type="match status" value="1"/>
</dbReference>
<evidence type="ECO:0000259" key="4">
    <source>
        <dbReference type="Pfam" id="PF19305"/>
    </source>
</evidence>
<dbReference type="PANTHER" id="PTHR16943">
    <property type="entry name" value="2-METHYLCITRATE DEHYDRATASE-RELATED"/>
    <property type="match status" value="1"/>
</dbReference>
<dbReference type="RefSeq" id="WP_276264006.1">
    <property type="nucleotide sequence ID" value="NZ_JARJLM010000092.1"/>
</dbReference>
<protein>
    <submittedName>
        <fullName evidence="5">MmgE/PrpD family protein</fullName>
    </submittedName>
</protein>
<dbReference type="Proteomes" id="UP001216674">
    <property type="component" value="Unassembled WGS sequence"/>
</dbReference>
<organism evidence="5 6">
    <name type="scientific">Cupriavidus basilensis</name>
    <dbReference type="NCBI Taxonomy" id="68895"/>
    <lineage>
        <taxon>Bacteria</taxon>
        <taxon>Pseudomonadati</taxon>
        <taxon>Pseudomonadota</taxon>
        <taxon>Betaproteobacteria</taxon>
        <taxon>Burkholderiales</taxon>
        <taxon>Burkholderiaceae</taxon>
        <taxon>Cupriavidus</taxon>
    </lineage>
</organism>
<keyword evidence="6" id="KW-1185">Reference proteome</keyword>
<evidence type="ECO:0000313" key="6">
    <source>
        <dbReference type="Proteomes" id="UP001216674"/>
    </source>
</evidence>
<feature type="region of interest" description="Disordered" evidence="2">
    <location>
        <begin position="392"/>
        <end position="412"/>
    </location>
</feature>